<proteinExistence type="predicted"/>
<protein>
    <submittedName>
        <fullName evidence="1">Uncharacterized protein</fullName>
    </submittedName>
</protein>
<accession>A0ABN7PLF9</accession>
<sequence length="149" mass="17512">MGWVQAQSGEQRQNCRRCTKTPFVCTRPILVLRQRSRHNVGALHNYFQLLKYSFVMSLPFNIGMGVPLEVPNNFLSWTYNFQFQYSLPENITEFTQYYSRSLRTQKRSLVTDGTSMDRREAGVLVMDQPTEVPVHRGVIYQTLEERLNR</sequence>
<evidence type="ECO:0000313" key="1">
    <source>
        <dbReference type="EMBL" id="CAG2067955.1"/>
    </source>
</evidence>
<dbReference type="Proteomes" id="UP001153148">
    <property type="component" value="Unassembled WGS sequence"/>
</dbReference>
<name>A0ABN7PLF9_TIMPD</name>
<keyword evidence="2" id="KW-1185">Reference proteome</keyword>
<reference evidence="1" key="1">
    <citation type="submission" date="2021-03" db="EMBL/GenBank/DDBJ databases">
        <authorList>
            <person name="Tran Van P."/>
        </authorList>
    </citation>
    <scope>NUCLEOTIDE SEQUENCE</scope>
</reference>
<dbReference type="EMBL" id="CAJPIN010078742">
    <property type="protein sequence ID" value="CAG2067955.1"/>
    <property type="molecule type" value="Genomic_DNA"/>
</dbReference>
<comment type="caution">
    <text evidence="1">The sequence shown here is derived from an EMBL/GenBank/DDBJ whole genome shotgun (WGS) entry which is preliminary data.</text>
</comment>
<evidence type="ECO:0000313" key="2">
    <source>
        <dbReference type="Proteomes" id="UP001153148"/>
    </source>
</evidence>
<gene>
    <name evidence="1" type="ORF">TPAB3V08_LOCUS14898</name>
</gene>
<organism evidence="1 2">
    <name type="scientific">Timema podura</name>
    <name type="common">Walking stick</name>
    <dbReference type="NCBI Taxonomy" id="61482"/>
    <lineage>
        <taxon>Eukaryota</taxon>
        <taxon>Metazoa</taxon>
        <taxon>Ecdysozoa</taxon>
        <taxon>Arthropoda</taxon>
        <taxon>Hexapoda</taxon>
        <taxon>Insecta</taxon>
        <taxon>Pterygota</taxon>
        <taxon>Neoptera</taxon>
        <taxon>Polyneoptera</taxon>
        <taxon>Phasmatodea</taxon>
        <taxon>Timematodea</taxon>
        <taxon>Timematoidea</taxon>
        <taxon>Timematidae</taxon>
        <taxon>Timema</taxon>
    </lineage>
</organism>